<organism evidence="1 2">
    <name type="scientific">Schizothecium vesticola</name>
    <dbReference type="NCBI Taxonomy" id="314040"/>
    <lineage>
        <taxon>Eukaryota</taxon>
        <taxon>Fungi</taxon>
        <taxon>Dikarya</taxon>
        <taxon>Ascomycota</taxon>
        <taxon>Pezizomycotina</taxon>
        <taxon>Sordariomycetes</taxon>
        <taxon>Sordariomycetidae</taxon>
        <taxon>Sordariales</taxon>
        <taxon>Schizotheciaceae</taxon>
        <taxon>Schizothecium</taxon>
    </lineage>
</organism>
<gene>
    <name evidence="1" type="ORF">B0T18DRAFT_48169</name>
</gene>
<evidence type="ECO:0000313" key="1">
    <source>
        <dbReference type="EMBL" id="KAK0754898.1"/>
    </source>
</evidence>
<accession>A0AA40FBT6</accession>
<dbReference type="EMBL" id="JAUKUD010000001">
    <property type="protein sequence ID" value="KAK0754898.1"/>
    <property type="molecule type" value="Genomic_DNA"/>
</dbReference>
<dbReference type="Proteomes" id="UP001172155">
    <property type="component" value="Unassembled WGS sequence"/>
</dbReference>
<dbReference type="AlphaFoldDB" id="A0AA40FBT6"/>
<sequence length="122" mass="13648">MVSKFIRHFLSISPLLYFLFFGMKMFSLTGWGDVTTIGAAIDSSRLLLRSLLLTNEATRIKNTFWPVRHEVVIAGITKQPGRVVAVNVLRYCVSSTARPSPPRNLKVSNIAPGTAFYMLMEV</sequence>
<proteinExistence type="predicted"/>
<comment type="caution">
    <text evidence="1">The sequence shown here is derived from an EMBL/GenBank/DDBJ whole genome shotgun (WGS) entry which is preliminary data.</text>
</comment>
<keyword evidence="2" id="KW-1185">Reference proteome</keyword>
<name>A0AA40FBT6_9PEZI</name>
<protein>
    <submittedName>
        <fullName evidence="1">Uncharacterized protein</fullName>
    </submittedName>
</protein>
<evidence type="ECO:0000313" key="2">
    <source>
        <dbReference type="Proteomes" id="UP001172155"/>
    </source>
</evidence>
<reference evidence="1" key="1">
    <citation type="submission" date="2023-06" db="EMBL/GenBank/DDBJ databases">
        <title>Genome-scale phylogeny and comparative genomics of the fungal order Sordariales.</title>
        <authorList>
            <consortium name="Lawrence Berkeley National Laboratory"/>
            <person name="Hensen N."/>
            <person name="Bonometti L."/>
            <person name="Westerberg I."/>
            <person name="Brannstrom I.O."/>
            <person name="Guillou S."/>
            <person name="Cros-Aarteil S."/>
            <person name="Calhoun S."/>
            <person name="Haridas S."/>
            <person name="Kuo A."/>
            <person name="Mondo S."/>
            <person name="Pangilinan J."/>
            <person name="Riley R."/>
            <person name="LaButti K."/>
            <person name="Andreopoulos B."/>
            <person name="Lipzen A."/>
            <person name="Chen C."/>
            <person name="Yanf M."/>
            <person name="Daum C."/>
            <person name="Ng V."/>
            <person name="Clum A."/>
            <person name="Steindorff A."/>
            <person name="Ohm R."/>
            <person name="Martin F."/>
            <person name="Silar P."/>
            <person name="Natvig D."/>
            <person name="Lalanne C."/>
            <person name="Gautier V."/>
            <person name="Ament-velasquez S.L."/>
            <person name="Kruys A."/>
            <person name="Hutchinson M.I."/>
            <person name="Powell A.J."/>
            <person name="Barry K."/>
            <person name="Miller A.N."/>
            <person name="Grigoriev I.V."/>
            <person name="Debuchy R."/>
            <person name="Gladieux P."/>
            <person name="Thoren M.H."/>
            <person name="Johannesson H."/>
        </authorList>
    </citation>
    <scope>NUCLEOTIDE SEQUENCE</scope>
    <source>
        <strain evidence="1">SMH3187-1</strain>
    </source>
</reference>